<feature type="domain" description="HTH cro/C1-type" evidence="2">
    <location>
        <begin position="4"/>
        <end position="58"/>
    </location>
</feature>
<keyword evidence="4" id="KW-1185">Reference proteome</keyword>
<dbReference type="InterPro" id="IPR010982">
    <property type="entry name" value="Lambda_DNA-bd_dom_sf"/>
</dbReference>
<accession>A0A844GAQ4</accession>
<evidence type="ECO:0000256" key="1">
    <source>
        <dbReference type="SAM" id="MobiDB-lite"/>
    </source>
</evidence>
<dbReference type="SMART" id="SM00530">
    <property type="entry name" value="HTH_XRE"/>
    <property type="match status" value="1"/>
</dbReference>
<dbReference type="CDD" id="cd00093">
    <property type="entry name" value="HTH_XRE"/>
    <property type="match status" value="1"/>
</dbReference>
<dbReference type="AlphaFoldDB" id="A0A844GAQ4"/>
<proteinExistence type="predicted"/>
<gene>
    <name evidence="3" type="ORF">GKE73_01345</name>
</gene>
<name>A0A844GAQ4_9NEIS</name>
<organism evidence="3 4">
    <name type="scientific">Paludibacterium denitrificans</name>
    <dbReference type="NCBI Taxonomy" id="2675226"/>
    <lineage>
        <taxon>Bacteria</taxon>
        <taxon>Pseudomonadati</taxon>
        <taxon>Pseudomonadota</taxon>
        <taxon>Betaproteobacteria</taxon>
        <taxon>Neisseriales</taxon>
        <taxon>Chromobacteriaceae</taxon>
        <taxon>Paludibacterium</taxon>
    </lineage>
</organism>
<dbReference type="PROSITE" id="PS50943">
    <property type="entry name" value="HTH_CROC1"/>
    <property type="match status" value="1"/>
</dbReference>
<dbReference type="GO" id="GO:0003677">
    <property type="term" value="F:DNA binding"/>
    <property type="evidence" value="ECO:0007669"/>
    <property type="project" value="InterPro"/>
</dbReference>
<dbReference type="Gene3D" id="1.10.260.40">
    <property type="entry name" value="lambda repressor-like DNA-binding domains"/>
    <property type="match status" value="1"/>
</dbReference>
<dbReference type="Pfam" id="PF01381">
    <property type="entry name" value="HTH_3"/>
    <property type="match status" value="1"/>
</dbReference>
<dbReference type="RefSeq" id="WP_230368840.1">
    <property type="nucleotide sequence ID" value="NZ_WLYX01000001.1"/>
</dbReference>
<feature type="compositionally biased region" description="Polar residues" evidence="1">
    <location>
        <begin position="12"/>
        <end position="26"/>
    </location>
</feature>
<evidence type="ECO:0000313" key="3">
    <source>
        <dbReference type="EMBL" id="MTD32430.1"/>
    </source>
</evidence>
<evidence type="ECO:0000313" key="4">
    <source>
        <dbReference type="Proteomes" id="UP000446658"/>
    </source>
</evidence>
<sequence length="63" mass="7050">MTPMEEARRSRGMTQSELAEKTGCTQGRISHLEKRIARPSPELAKRLAAVLELDVLKILYPGD</sequence>
<dbReference type="EMBL" id="WLYX01000001">
    <property type="protein sequence ID" value="MTD32430.1"/>
    <property type="molecule type" value="Genomic_DNA"/>
</dbReference>
<protein>
    <submittedName>
        <fullName evidence="3">Helix-turn-helix domain-containing protein</fullName>
    </submittedName>
</protein>
<reference evidence="3 4" key="1">
    <citation type="submission" date="2019-11" db="EMBL/GenBank/DDBJ databases">
        <title>Draft genome sequence of Paludibacterium sp. dN18-1.</title>
        <authorList>
            <person name="Im W.-T."/>
        </authorList>
    </citation>
    <scope>NUCLEOTIDE SEQUENCE [LARGE SCALE GENOMIC DNA]</scope>
    <source>
        <strain evidence="4">dN 18-1</strain>
    </source>
</reference>
<dbReference type="Proteomes" id="UP000446658">
    <property type="component" value="Unassembled WGS sequence"/>
</dbReference>
<evidence type="ECO:0000259" key="2">
    <source>
        <dbReference type="PROSITE" id="PS50943"/>
    </source>
</evidence>
<dbReference type="SUPFAM" id="SSF47413">
    <property type="entry name" value="lambda repressor-like DNA-binding domains"/>
    <property type="match status" value="1"/>
</dbReference>
<comment type="caution">
    <text evidence="3">The sequence shown here is derived from an EMBL/GenBank/DDBJ whole genome shotgun (WGS) entry which is preliminary data.</text>
</comment>
<dbReference type="InterPro" id="IPR001387">
    <property type="entry name" value="Cro/C1-type_HTH"/>
</dbReference>
<feature type="region of interest" description="Disordered" evidence="1">
    <location>
        <begin position="1"/>
        <end position="26"/>
    </location>
</feature>